<feature type="transmembrane region" description="Helical" evidence="7">
    <location>
        <begin position="241"/>
        <end position="260"/>
    </location>
</feature>
<organism evidence="9 10">
    <name type="scientific">Xenorhabdus cabanillasii JM26</name>
    <dbReference type="NCBI Taxonomy" id="1427517"/>
    <lineage>
        <taxon>Bacteria</taxon>
        <taxon>Pseudomonadati</taxon>
        <taxon>Pseudomonadota</taxon>
        <taxon>Gammaproteobacteria</taxon>
        <taxon>Enterobacterales</taxon>
        <taxon>Morganellaceae</taxon>
        <taxon>Xenorhabdus</taxon>
    </lineage>
</organism>
<comment type="subcellular location">
    <subcellularLocation>
        <location evidence="1">Cell membrane</location>
        <topology evidence="1">Multi-pass membrane protein</topology>
    </subcellularLocation>
</comment>
<evidence type="ECO:0000313" key="10">
    <source>
        <dbReference type="Proteomes" id="UP000019197"/>
    </source>
</evidence>
<gene>
    <name evidence="9" type="ORF">XCR1_1880046</name>
</gene>
<evidence type="ECO:0000256" key="4">
    <source>
        <dbReference type="ARBA" id="ARBA00022692"/>
    </source>
</evidence>
<evidence type="ECO:0000256" key="1">
    <source>
        <dbReference type="ARBA" id="ARBA00004651"/>
    </source>
</evidence>
<accession>W1J288</accession>
<dbReference type="Proteomes" id="UP000019197">
    <property type="component" value="Unassembled WGS sequence"/>
</dbReference>
<evidence type="ECO:0000256" key="2">
    <source>
        <dbReference type="ARBA" id="ARBA00007362"/>
    </source>
</evidence>
<comment type="similarity">
    <text evidence="2">Belongs to the EamA transporter family.</text>
</comment>
<feature type="domain" description="EamA" evidence="8">
    <location>
        <begin position="155"/>
        <end position="281"/>
    </location>
</feature>
<proteinExistence type="inferred from homology"/>
<evidence type="ECO:0000259" key="8">
    <source>
        <dbReference type="Pfam" id="PF00892"/>
    </source>
</evidence>
<dbReference type="GO" id="GO:0016020">
    <property type="term" value="C:membrane"/>
    <property type="evidence" value="ECO:0007669"/>
    <property type="project" value="InterPro"/>
</dbReference>
<feature type="transmembrane region" description="Helical" evidence="7">
    <location>
        <begin position="153"/>
        <end position="174"/>
    </location>
</feature>
<keyword evidence="3" id="KW-1003">Cell membrane</keyword>
<feature type="domain" description="EamA" evidence="8">
    <location>
        <begin position="10"/>
        <end position="144"/>
    </location>
</feature>
<dbReference type="SUPFAM" id="SSF103481">
    <property type="entry name" value="Multidrug resistance efflux transporter EmrE"/>
    <property type="match status" value="2"/>
</dbReference>
<feature type="transmembrane region" description="Helical" evidence="7">
    <location>
        <begin position="72"/>
        <end position="93"/>
    </location>
</feature>
<reference evidence="9 10" key="1">
    <citation type="submission" date="2013-11" db="EMBL/GenBank/DDBJ databases">
        <title>Draft genome sequence and annotation of the entomopathogenic bacterium, Xenorhabdus cabanillasi strain JM26.</title>
        <authorList>
            <person name="Gualtieri M."/>
            <person name="Ogier J.C."/>
            <person name="Pages S."/>
            <person name="Givaudan A."/>
            <person name="Gaudriault S."/>
        </authorList>
    </citation>
    <scope>NUCLEOTIDE SEQUENCE [LARGE SCALE GENOMIC DNA]</scope>
    <source>
        <strain evidence="9 10">JM26</strain>
    </source>
</reference>
<dbReference type="OrthoDB" id="5192439at2"/>
<evidence type="ECO:0000256" key="5">
    <source>
        <dbReference type="ARBA" id="ARBA00022989"/>
    </source>
</evidence>
<dbReference type="Pfam" id="PF00892">
    <property type="entry name" value="EamA"/>
    <property type="match status" value="2"/>
</dbReference>
<dbReference type="AlphaFoldDB" id="W1J288"/>
<dbReference type="EMBL" id="CBXE010000099">
    <property type="protein sequence ID" value="CDL83956.1"/>
    <property type="molecule type" value="Genomic_DNA"/>
</dbReference>
<dbReference type="RefSeq" id="WP_038263302.1">
    <property type="nucleotide sequence ID" value="NZ_CAWLVK010000099.1"/>
</dbReference>
<feature type="transmembrane region" description="Helical" evidence="7">
    <location>
        <begin position="266"/>
        <end position="287"/>
    </location>
</feature>
<evidence type="ECO:0000313" key="9">
    <source>
        <dbReference type="EMBL" id="CDL83956.1"/>
    </source>
</evidence>
<dbReference type="InterPro" id="IPR000620">
    <property type="entry name" value="EamA_dom"/>
</dbReference>
<keyword evidence="6 7" id="KW-0472">Membrane</keyword>
<dbReference type="PANTHER" id="PTHR22911">
    <property type="entry name" value="ACYL-MALONYL CONDENSING ENZYME-RELATED"/>
    <property type="match status" value="1"/>
</dbReference>
<evidence type="ECO:0000256" key="6">
    <source>
        <dbReference type="ARBA" id="ARBA00023136"/>
    </source>
</evidence>
<keyword evidence="5 7" id="KW-1133">Transmembrane helix</keyword>
<feature type="transmembrane region" description="Helical" evidence="7">
    <location>
        <begin position="206"/>
        <end position="229"/>
    </location>
</feature>
<name>W1J288_9GAMM</name>
<protein>
    <recommendedName>
        <fullName evidence="8">EamA domain-containing protein</fullName>
    </recommendedName>
</protein>
<keyword evidence="4 7" id="KW-0812">Transmembrane</keyword>
<sequence length="297" mass="32845">MNNINHIAKIGYLFALLGGTILSFDTVLIRAINFTPEQIAFWRSFSMSLPMIIIIFFSLFKRKNKSKKTQKYGKDFFLASFFYGLSAILFPVSAMTTSIANMLFIISTAPLWAAILSWFVTKEVVNRMTILAFVISIAGVTIVMSGSSADFSVSFGDISALLTAMSMAAAFVVGRVSKQDLSLTPSIGAIFSFILLYLYFDINFDISLFNFFLILIEGSVIVFLALTLIAKSSKLIPSSHLGFFLLLETVFGPIWIWLVFGDRPNIYTLIGGGIILTALIANSIHSIRILQSEIAKK</sequence>
<evidence type="ECO:0000256" key="7">
    <source>
        <dbReference type="SAM" id="Phobius"/>
    </source>
</evidence>
<evidence type="ECO:0000256" key="3">
    <source>
        <dbReference type="ARBA" id="ARBA00022475"/>
    </source>
</evidence>
<feature type="transmembrane region" description="Helical" evidence="7">
    <location>
        <begin position="128"/>
        <end position="147"/>
    </location>
</feature>
<feature type="transmembrane region" description="Helical" evidence="7">
    <location>
        <begin position="12"/>
        <end position="33"/>
    </location>
</feature>
<comment type="caution">
    <text evidence="9">The sequence shown here is derived from an EMBL/GenBank/DDBJ whole genome shotgun (WGS) entry which is preliminary data.</text>
</comment>
<dbReference type="PANTHER" id="PTHR22911:SF76">
    <property type="entry name" value="EAMA DOMAIN-CONTAINING PROTEIN"/>
    <property type="match status" value="1"/>
</dbReference>
<dbReference type="InterPro" id="IPR037185">
    <property type="entry name" value="EmrE-like"/>
</dbReference>
<feature type="transmembrane region" description="Helical" evidence="7">
    <location>
        <begin position="39"/>
        <end position="60"/>
    </location>
</feature>
<feature type="transmembrane region" description="Helical" evidence="7">
    <location>
        <begin position="181"/>
        <end position="200"/>
    </location>
</feature>
<feature type="transmembrane region" description="Helical" evidence="7">
    <location>
        <begin position="99"/>
        <end position="121"/>
    </location>
</feature>